<dbReference type="AlphaFoldDB" id="A0AB39BDZ4"/>
<organism evidence="1">
    <name type="scientific">Herbiconiux sp. A18JL235</name>
    <dbReference type="NCBI Taxonomy" id="3152363"/>
    <lineage>
        <taxon>Bacteria</taxon>
        <taxon>Bacillati</taxon>
        <taxon>Actinomycetota</taxon>
        <taxon>Actinomycetes</taxon>
        <taxon>Micrococcales</taxon>
        <taxon>Microbacteriaceae</taxon>
        <taxon>Herbiconiux</taxon>
    </lineage>
</organism>
<accession>A0AB39BDZ4</accession>
<dbReference type="RefSeq" id="WP_368496807.1">
    <property type="nucleotide sequence ID" value="NZ_CP162511.1"/>
</dbReference>
<name>A0AB39BDZ4_9MICO</name>
<protein>
    <submittedName>
        <fullName evidence="1">Uncharacterized protein</fullName>
    </submittedName>
</protein>
<sequence length="49" mass="5313">MILMLIVLALAAVLGIVATVVDLARDGYRPRAVRATDGVRDPFAEEARF</sequence>
<proteinExistence type="predicted"/>
<reference evidence="1" key="1">
    <citation type="submission" date="2024-05" db="EMBL/GenBank/DDBJ databases">
        <title>Herbiconiux sp. A18JL235.</title>
        <authorList>
            <person name="Zhang G."/>
        </authorList>
    </citation>
    <scope>NUCLEOTIDE SEQUENCE</scope>
    <source>
        <strain evidence="1">A18JL235</strain>
    </source>
</reference>
<gene>
    <name evidence="1" type="ORF">ABFY20_13840</name>
</gene>
<evidence type="ECO:0000313" key="1">
    <source>
        <dbReference type="EMBL" id="XDI04407.1"/>
    </source>
</evidence>
<dbReference type="EMBL" id="CP162511">
    <property type="protein sequence ID" value="XDI04407.1"/>
    <property type="molecule type" value="Genomic_DNA"/>
</dbReference>